<dbReference type="InterPro" id="IPR052720">
    <property type="entry name" value="Glycosyl_hydrolase_97"/>
</dbReference>
<evidence type="ECO:0000259" key="8">
    <source>
        <dbReference type="Pfam" id="PF14509"/>
    </source>
</evidence>
<dbReference type="InterPro" id="IPR029486">
    <property type="entry name" value="GH97_N"/>
</dbReference>
<dbReference type="Gene3D" id="2.70.98.10">
    <property type="match status" value="1"/>
</dbReference>
<dbReference type="InterPro" id="IPR029483">
    <property type="entry name" value="GH97_C"/>
</dbReference>
<dbReference type="AlphaFoldDB" id="A0A928BQG7"/>
<keyword evidence="5" id="KW-0326">Glycosidase</keyword>
<name>A0A928BQG7_XYLRU</name>
<evidence type="ECO:0000313" key="10">
    <source>
        <dbReference type="Proteomes" id="UP000763088"/>
    </source>
</evidence>
<dbReference type="InterPro" id="IPR014718">
    <property type="entry name" value="GH-type_carb-bd"/>
</dbReference>
<evidence type="ECO:0000256" key="3">
    <source>
        <dbReference type="ARBA" id="ARBA00022801"/>
    </source>
</evidence>
<evidence type="ECO:0000259" key="7">
    <source>
        <dbReference type="Pfam" id="PF14508"/>
    </source>
</evidence>
<protein>
    <submittedName>
        <fullName evidence="9">Glycoside hydrolase family 97 protein</fullName>
    </submittedName>
</protein>
<reference evidence="9" key="1">
    <citation type="submission" date="2019-04" db="EMBL/GenBank/DDBJ databases">
        <title>Evolution of Biomass-Degrading Anaerobic Consortia Revealed by Metagenomics.</title>
        <authorList>
            <person name="Peng X."/>
        </authorList>
    </citation>
    <scope>NUCLEOTIDE SEQUENCE</scope>
    <source>
        <strain evidence="9">SIG141</strain>
    </source>
</reference>
<comment type="cofactor">
    <cofactor evidence="1">
        <name>Ca(2+)</name>
        <dbReference type="ChEBI" id="CHEBI:29108"/>
    </cofactor>
</comment>
<dbReference type="Proteomes" id="UP000763088">
    <property type="component" value="Unassembled WGS sequence"/>
</dbReference>
<dbReference type="GO" id="GO:0030246">
    <property type="term" value="F:carbohydrate binding"/>
    <property type="evidence" value="ECO:0007669"/>
    <property type="project" value="InterPro"/>
</dbReference>
<evidence type="ECO:0000259" key="6">
    <source>
        <dbReference type="Pfam" id="PF10566"/>
    </source>
</evidence>
<feature type="domain" description="Glycosyl-hydrolase 97 N-terminal" evidence="7">
    <location>
        <begin position="35"/>
        <end position="302"/>
    </location>
</feature>
<keyword evidence="3 9" id="KW-0378">Hydrolase</keyword>
<dbReference type="InterPro" id="IPR017853">
    <property type="entry name" value="GH"/>
</dbReference>
<comment type="subunit">
    <text evidence="2">Monomer.</text>
</comment>
<dbReference type="PANTHER" id="PTHR35803">
    <property type="entry name" value="GLUCAN 1,4-ALPHA-GLUCOSIDASE SUSB-RELATED"/>
    <property type="match status" value="1"/>
</dbReference>
<dbReference type="EMBL" id="SUYD01000001">
    <property type="protein sequence ID" value="MBE6265122.1"/>
    <property type="molecule type" value="Genomic_DNA"/>
</dbReference>
<evidence type="ECO:0000256" key="4">
    <source>
        <dbReference type="ARBA" id="ARBA00022837"/>
    </source>
</evidence>
<dbReference type="GO" id="GO:0016798">
    <property type="term" value="F:hydrolase activity, acting on glycosyl bonds"/>
    <property type="evidence" value="ECO:0007669"/>
    <property type="project" value="UniProtKB-KW"/>
</dbReference>
<feature type="domain" description="Glycosyl-hydrolase 97 C-terminal oligomerisation" evidence="8">
    <location>
        <begin position="571"/>
        <end position="659"/>
    </location>
</feature>
<sequence>MKIYNVLSGKGWSKWVVLPFYLFTFSPLLADDVRVSSPDGNLVVTVNCQNGVVSYSATLFNKPVIERSAMGLKTSVGNFTQSLQLLDHETVAVHNKYQMRGTKASGNNYEANRLTLNFRDRDGLGFGIIFQVSNSDIAFKYAIPRQKYSGKEFKRALIYHEASAFNFPQGTTTFLSPQIGPETGWEQTKPSYEEEYSADAPMEKQSQYGHGYIFPALFHLPNGWALVSETGVSGAYCGSHLSDYEKGRGYTIAYPDKGENNGFGTEFPAIPLPGETPWRTITVGTSLQPIVETTISYDIVEPRYEASTAYKPGRYTWSWLIGQDNSINYEDQVRFIDLASAMGFEYCLVDNWWDQQIGRTRIAELSKYAQSKGVSLLMWYNSNGFWNDAPQTPRDCMNTAIAREREMKWLQSIGVKGIKVDFFGGDKQQTMQLYEDILSDANRYGLQVVFHGCTMPRGWERMYPNFVASEAVLASENVFFGEGAAIREPFDLTLHPFCRNATASMDWGGIIMNKYMSTDNKSRHRRHTTDIFELASGITMQTSVQCVAMQPNNLKELPQFEMDFLRQLPTTWEETRFIDGYPGKYVVLARKATNGNWYIAGLNAEKTPITLTIDLFGFGDKLSKVLTDNKKGQPQKSALKRDKNGKTKITLQPNGGAVIF</sequence>
<accession>A0A928BQG7</accession>
<dbReference type="SUPFAM" id="SSF51445">
    <property type="entry name" value="(Trans)glycosidases"/>
    <property type="match status" value="1"/>
</dbReference>
<dbReference type="PANTHER" id="PTHR35803:SF2">
    <property type="entry name" value="RETAINING ALPHA-GALACTOSIDASE"/>
    <property type="match status" value="1"/>
</dbReference>
<dbReference type="Gene3D" id="2.60.40.1180">
    <property type="entry name" value="Golgi alpha-mannosidase II"/>
    <property type="match status" value="1"/>
</dbReference>
<dbReference type="Gene3D" id="3.20.20.70">
    <property type="entry name" value="Aldolase class I"/>
    <property type="match status" value="1"/>
</dbReference>
<dbReference type="InterPro" id="IPR013780">
    <property type="entry name" value="Glyco_hydro_b"/>
</dbReference>
<feature type="domain" description="Glycosyl-hydrolase 97 catalytic" evidence="6">
    <location>
        <begin position="319"/>
        <end position="472"/>
    </location>
</feature>
<gene>
    <name evidence="9" type="ORF">E7102_01415</name>
</gene>
<evidence type="ECO:0000256" key="2">
    <source>
        <dbReference type="ARBA" id="ARBA00011245"/>
    </source>
</evidence>
<organism evidence="9 10">
    <name type="scientific">Xylanibacter ruminicola</name>
    <name type="common">Prevotella ruminicola</name>
    <dbReference type="NCBI Taxonomy" id="839"/>
    <lineage>
        <taxon>Bacteria</taxon>
        <taxon>Pseudomonadati</taxon>
        <taxon>Bacteroidota</taxon>
        <taxon>Bacteroidia</taxon>
        <taxon>Bacteroidales</taxon>
        <taxon>Prevotellaceae</taxon>
        <taxon>Xylanibacter</taxon>
    </lineage>
</organism>
<dbReference type="Pfam" id="PF14509">
    <property type="entry name" value="GH97_C"/>
    <property type="match status" value="1"/>
</dbReference>
<keyword evidence="4" id="KW-0106">Calcium</keyword>
<evidence type="ECO:0000313" key="9">
    <source>
        <dbReference type="EMBL" id="MBE6265122.1"/>
    </source>
</evidence>
<dbReference type="Pfam" id="PF10566">
    <property type="entry name" value="Glyco_hydro_97"/>
    <property type="match status" value="1"/>
</dbReference>
<dbReference type="InterPro" id="IPR019563">
    <property type="entry name" value="GH97_catalytic"/>
</dbReference>
<evidence type="ECO:0000256" key="5">
    <source>
        <dbReference type="ARBA" id="ARBA00023295"/>
    </source>
</evidence>
<proteinExistence type="predicted"/>
<comment type="caution">
    <text evidence="9">The sequence shown here is derived from an EMBL/GenBank/DDBJ whole genome shotgun (WGS) entry which is preliminary data.</text>
</comment>
<dbReference type="InterPro" id="IPR013785">
    <property type="entry name" value="Aldolase_TIM"/>
</dbReference>
<dbReference type="Pfam" id="PF14508">
    <property type="entry name" value="GH97_N"/>
    <property type="match status" value="1"/>
</dbReference>
<evidence type="ECO:0000256" key="1">
    <source>
        <dbReference type="ARBA" id="ARBA00001913"/>
    </source>
</evidence>